<evidence type="ECO:0000256" key="1">
    <source>
        <dbReference type="SAM" id="Phobius"/>
    </source>
</evidence>
<evidence type="ECO:0000313" key="2">
    <source>
        <dbReference type="EMBL" id="SMB79435.1"/>
    </source>
</evidence>
<name>A0A1W1UE99_9BACT</name>
<dbReference type="Proteomes" id="UP000192266">
    <property type="component" value="Unassembled WGS sequence"/>
</dbReference>
<sequence length="66" mass="7787">MRTFLILGALFFFLHSSWAPSWGQHLANWGLVLVALGFLGGMASTSKIRYQRNRYYDNDYYDQQHR</sequence>
<dbReference type="AlphaFoldDB" id="A0A1W1UE99"/>
<gene>
    <name evidence="2" type="ORF">SAMN00120144_3139</name>
</gene>
<keyword evidence="1" id="KW-0812">Transmembrane</keyword>
<keyword evidence="1" id="KW-1133">Transmembrane helix</keyword>
<accession>A0A1W1UE99</accession>
<feature type="transmembrane region" description="Helical" evidence="1">
    <location>
        <begin position="26"/>
        <end position="45"/>
    </location>
</feature>
<dbReference type="STRING" id="645990.SAMN00120144_3139"/>
<proteinExistence type="predicted"/>
<organism evidence="2 3">
    <name type="scientific">Hymenobacter roseosalivarius DSM 11622</name>
    <dbReference type="NCBI Taxonomy" id="645990"/>
    <lineage>
        <taxon>Bacteria</taxon>
        <taxon>Pseudomonadati</taxon>
        <taxon>Bacteroidota</taxon>
        <taxon>Cytophagia</taxon>
        <taxon>Cytophagales</taxon>
        <taxon>Hymenobacteraceae</taxon>
        <taxon>Hymenobacter</taxon>
    </lineage>
</organism>
<dbReference type="EMBL" id="FWWW01000007">
    <property type="protein sequence ID" value="SMB79435.1"/>
    <property type="molecule type" value="Genomic_DNA"/>
</dbReference>
<protein>
    <submittedName>
        <fullName evidence="2">Uncharacterized protein</fullName>
    </submittedName>
</protein>
<dbReference type="RefSeq" id="WP_084443047.1">
    <property type="nucleotide sequence ID" value="NZ_FWWW01000007.1"/>
</dbReference>
<keyword evidence="1" id="KW-0472">Membrane</keyword>
<reference evidence="2 3" key="1">
    <citation type="submission" date="2017-04" db="EMBL/GenBank/DDBJ databases">
        <authorList>
            <person name="Afonso C.L."/>
            <person name="Miller P.J."/>
            <person name="Scott M.A."/>
            <person name="Spackman E."/>
            <person name="Goraichik I."/>
            <person name="Dimitrov K.M."/>
            <person name="Suarez D.L."/>
            <person name="Swayne D.E."/>
        </authorList>
    </citation>
    <scope>NUCLEOTIDE SEQUENCE [LARGE SCALE GENOMIC DNA]</scope>
    <source>
        <strain evidence="2 3">DSM 11622</strain>
    </source>
</reference>
<evidence type="ECO:0000313" key="3">
    <source>
        <dbReference type="Proteomes" id="UP000192266"/>
    </source>
</evidence>
<keyword evidence="3" id="KW-1185">Reference proteome</keyword>